<reference evidence="2" key="2">
    <citation type="submission" date="2023-06" db="EMBL/GenBank/DDBJ databases">
        <authorList>
            <consortium name="Lawrence Berkeley National Laboratory"/>
            <person name="Haridas S."/>
            <person name="Hensen N."/>
            <person name="Bonometti L."/>
            <person name="Westerberg I."/>
            <person name="Brannstrom I.O."/>
            <person name="Guillou S."/>
            <person name="Cros-Aarteil S."/>
            <person name="Calhoun S."/>
            <person name="Kuo A."/>
            <person name="Mondo S."/>
            <person name="Pangilinan J."/>
            <person name="Riley R."/>
            <person name="Labutti K."/>
            <person name="Andreopoulos B."/>
            <person name="Lipzen A."/>
            <person name="Chen C."/>
            <person name="Yanf M."/>
            <person name="Daum C."/>
            <person name="Ng V."/>
            <person name="Clum A."/>
            <person name="Steindorff A."/>
            <person name="Ohm R."/>
            <person name="Martin F."/>
            <person name="Silar P."/>
            <person name="Natvig D."/>
            <person name="Lalanne C."/>
            <person name="Gautier V."/>
            <person name="Ament-Velasquez S.L."/>
            <person name="Kruys A."/>
            <person name="Hutchinson M.I."/>
            <person name="Powell A.J."/>
            <person name="Barry K."/>
            <person name="Miller A.N."/>
            <person name="Grigoriev I.V."/>
            <person name="Debuchy R."/>
            <person name="Gladieux P."/>
            <person name="Thoren M.H."/>
            <person name="Johannesson H."/>
        </authorList>
    </citation>
    <scope>NUCLEOTIDE SEQUENCE</scope>
    <source>
        <strain evidence="2">CBS 118394</strain>
    </source>
</reference>
<name>A0AAE0LYM0_9PEZI</name>
<feature type="region of interest" description="Disordered" evidence="1">
    <location>
        <begin position="388"/>
        <end position="413"/>
    </location>
</feature>
<dbReference type="Proteomes" id="UP001283341">
    <property type="component" value="Unassembled WGS sequence"/>
</dbReference>
<feature type="compositionally biased region" description="Basic and acidic residues" evidence="1">
    <location>
        <begin position="133"/>
        <end position="144"/>
    </location>
</feature>
<comment type="caution">
    <text evidence="2">The sequence shown here is derived from an EMBL/GenBank/DDBJ whole genome shotgun (WGS) entry which is preliminary data.</text>
</comment>
<feature type="region of interest" description="Disordered" evidence="1">
    <location>
        <begin position="764"/>
        <end position="938"/>
    </location>
</feature>
<feature type="region of interest" description="Disordered" evidence="1">
    <location>
        <begin position="40"/>
        <end position="144"/>
    </location>
</feature>
<dbReference type="CDD" id="cd14686">
    <property type="entry name" value="bZIP"/>
    <property type="match status" value="1"/>
</dbReference>
<feature type="compositionally biased region" description="Polar residues" evidence="1">
    <location>
        <begin position="1073"/>
        <end position="1086"/>
    </location>
</feature>
<feature type="compositionally biased region" description="Polar residues" evidence="1">
    <location>
        <begin position="112"/>
        <end position="122"/>
    </location>
</feature>
<feature type="region of interest" description="Disordered" evidence="1">
    <location>
        <begin position="431"/>
        <end position="457"/>
    </location>
</feature>
<dbReference type="EMBL" id="JAUEDM010000009">
    <property type="protein sequence ID" value="KAK3312470.1"/>
    <property type="molecule type" value="Genomic_DNA"/>
</dbReference>
<feature type="compositionally biased region" description="Basic and acidic residues" evidence="1">
    <location>
        <begin position="1298"/>
        <end position="1310"/>
    </location>
</feature>
<accession>A0AAE0LYM0</accession>
<feature type="compositionally biased region" description="Basic and acidic residues" evidence="1">
    <location>
        <begin position="53"/>
        <end position="71"/>
    </location>
</feature>
<protein>
    <submittedName>
        <fullName evidence="2">Uncharacterized protein</fullName>
    </submittedName>
</protein>
<feature type="region of interest" description="Disordered" evidence="1">
    <location>
        <begin position="524"/>
        <end position="614"/>
    </location>
</feature>
<feature type="compositionally biased region" description="Polar residues" evidence="1">
    <location>
        <begin position="878"/>
        <end position="895"/>
    </location>
</feature>
<feature type="region of interest" description="Disordered" evidence="1">
    <location>
        <begin position="1275"/>
        <end position="1317"/>
    </location>
</feature>
<evidence type="ECO:0000313" key="2">
    <source>
        <dbReference type="EMBL" id="KAK3312470.1"/>
    </source>
</evidence>
<feature type="region of interest" description="Disordered" evidence="1">
    <location>
        <begin position="1333"/>
        <end position="1358"/>
    </location>
</feature>
<feature type="compositionally biased region" description="Polar residues" evidence="1">
    <location>
        <begin position="657"/>
        <end position="667"/>
    </location>
</feature>
<feature type="region of interest" description="Disordered" evidence="1">
    <location>
        <begin position="645"/>
        <end position="732"/>
    </location>
</feature>
<reference evidence="2" key="1">
    <citation type="journal article" date="2023" name="Mol. Phylogenet. Evol.">
        <title>Genome-scale phylogeny and comparative genomics of the fungal order Sordariales.</title>
        <authorList>
            <person name="Hensen N."/>
            <person name="Bonometti L."/>
            <person name="Westerberg I."/>
            <person name="Brannstrom I.O."/>
            <person name="Guillou S."/>
            <person name="Cros-Aarteil S."/>
            <person name="Calhoun S."/>
            <person name="Haridas S."/>
            <person name="Kuo A."/>
            <person name="Mondo S."/>
            <person name="Pangilinan J."/>
            <person name="Riley R."/>
            <person name="LaButti K."/>
            <person name="Andreopoulos B."/>
            <person name="Lipzen A."/>
            <person name="Chen C."/>
            <person name="Yan M."/>
            <person name="Daum C."/>
            <person name="Ng V."/>
            <person name="Clum A."/>
            <person name="Steindorff A."/>
            <person name="Ohm R.A."/>
            <person name="Martin F."/>
            <person name="Silar P."/>
            <person name="Natvig D.O."/>
            <person name="Lalanne C."/>
            <person name="Gautier V."/>
            <person name="Ament-Velasquez S.L."/>
            <person name="Kruys A."/>
            <person name="Hutchinson M.I."/>
            <person name="Powell A.J."/>
            <person name="Barry K."/>
            <person name="Miller A.N."/>
            <person name="Grigoriev I.V."/>
            <person name="Debuchy R."/>
            <person name="Gladieux P."/>
            <person name="Hiltunen Thoren M."/>
            <person name="Johannesson H."/>
        </authorList>
    </citation>
    <scope>NUCLEOTIDE SEQUENCE</scope>
    <source>
        <strain evidence="2">CBS 118394</strain>
    </source>
</reference>
<organism evidence="2 3">
    <name type="scientific">Apodospora peruviana</name>
    <dbReference type="NCBI Taxonomy" id="516989"/>
    <lineage>
        <taxon>Eukaryota</taxon>
        <taxon>Fungi</taxon>
        <taxon>Dikarya</taxon>
        <taxon>Ascomycota</taxon>
        <taxon>Pezizomycotina</taxon>
        <taxon>Sordariomycetes</taxon>
        <taxon>Sordariomycetidae</taxon>
        <taxon>Sordariales</taxon>
        <taxon>Lasiosphaeriaceae</taxon>
        <taxon>Apodospora</taxon>
    </lineage>
</organism>
<feature type="compositionally biased region" description="Polar residues" evidence="1">
    <location>
        <begin position="445"/>
        <end position="457"/>
    </location>
</feature>
<feature type="compositionally biased region" description="Polar residues" evidence="1">
    <location>
        <begin position="821"/>
        <end position="838"/>
    </location>
</feature>
<feature type="region of interest" description="Disordered" evidence="1">
    <location>
        <begin position="1073"/>
        <end position="1135"/>
    </location>
</feature>
<evidence type="ECO:0000313" key="3">
    <source>
        <dbReference type="Proteomes" id="UP001283341"/>
    </source>
</evidence>
<keyword evidence="3" id="KW-1185">Reference proteome</keyword>
<proteinExistence type="predicted"/>
<gene>
    <name evidence="2" type="ORF">B0H66DRAFT_538767</name>
</gene>
<sequence length="1544" mass="168321">MYGSEKVMTLSEEVLFWKQKARQLEAKVQDLEAENQTLKQRIGAGQVVPSGGHGRENIGFHRPRGRNETCHTPEPPQRTTHATDEGRGHGNPQGSPPPPPSPSQRLRRSDVNEITFQIETPQSRPPSRPVTQRVDKFLGDGPKKYKNWEKRRQDIGLSDPKSAIQIFFQLIGCTEFSPTPSTKIGDSSSKAEAVLQRYEGFIRILCQNRDRVRQITNFAILLHVCLCRVSRITGKVPTSTINRYMNVVLEGQEKGADYLKKLRTSVLWPIYQVEGLRSWLGNRADEFFLLYGAPIETYRQLWDESPLNINTREKNAEFTGKLKKICDFGAGQDCHVSFSVPFLVTLIGQGEYTLQEVNEALHTSMTKIEFEESVYKILSKLPGTSGFHHLPIRAQDPPSVGQGDHESTESAPNDEKIQPLIDEMYHLSSQSTSLLVPRPREASTEYPQQADPDQNGTVLLYDHSSDKVLNANYQGESGLRSNQTVAQPVQNQPVQNQLAGTVIAIMNGDLSIGSQETVISQGASVPRFTPANGSSTIQVSRPEEATSEPQSRLDQDTRKKRHGSPAGIASKKRPRRRGNGTSQDGRTDFHPGDPLQIVPSPPPTQPQSRPNDQVYTLNHNNIVSVGTDDRAEGTDLQETRMFTPINAGRDRGPATSLPGNISAASSSPRREVMGLIPSFQPSLRVHPPNSGATESFNDKRRRPEPTGCRPGPDEPAGADWHADQSPGVTPLCTPAQSQVIVSPESPAPMGEVVGNRFQADSHPALVRTSDGGSSQAEDVGEQPVTNSAALGDTQPPSIPTKARSGYGQARKTQSDDDHSDGQPNEDQFGQSSEGQFDDQTVEKAAPTRPRKRQRRDESRGPPHLLPTPPASQSQTQPNRSTRTALHQSVPPSTHTVTDRSPDIQFTAKGPRDRSPLGRERRGDNGAGLHPGDPVYVSSPPAPQTKGIIAGLVLPDLCGAVEEQLAALISFGSGHYPPDDFVQFRPGEMITGLLESRLGMTKEKMDECRGAYQEALGSLEAVSYPLQDYAGNTCAFRCCDALAAYLGTRSEKIQDPVSLRLFYLRRLLQSRLQPDTVSVPTPQPTSNEADENESPGAEWHQCQLPGGTRLDTPAKSHAVGSPEDNPSPRGSGDNPSVAISLEFRLARGQEQNPLPGPNISLPDGRSLHVEHLTHAVNGDMEVGIEQQTPLGGESVDHHTLSETIFSRLEILSQAAGSPTTQFQTWPNNGVHTAENNGNLSFLGGGQDGGVNSQEIPQPRVVESALDLFASICAGQKGEPTSQRNEAPTRPTQPPGTANDTRRHPEPADHDGQLPGAMALGYTSHDTRLQPSAFSFTAQQGRPPGDGVRSTSRPEHHGEPVTSLLDLSLIEPGLGEQEFTEASLLGIDHVTQQGEGGMQPGDQAEAENPWRAGNRFESEHGKPTSLPESMQMPPGTINIPTIHLNRHLQPQSDNGYSLLQFDTGNNEHVVDIDLIFSQPCDNDFTGFQPDSLQRVVDIELMFGWGSLGDVFTGFLTNGGENNHQEGTEVLGVNRFFRGFSSSPSLE</sequence>
<feature type="compositionally biased region" description="Basic and acidic residues" evidence="1">
    <location>
        <begin position="403"/>
        <end position="413"/>
    </location>
</feature>
<feature type="compositionally biased region" description="Basic and acidic residues" evidence="1">
    <location>
        <begin position="909"/>
        <end position="923"/>
    </location>
</feature>
<evidence type="ECO:0000256" key="1">
    <source>
        <dbReference type="SAM" id="MobiDB-lite"/>
    </source>
</evidence>